<proteinExistence type="predicted"/>
<name>G7MNI8_MACMU</name>
<dbReference type="Proteomes" id="UP000013456">
    <property type="component" value="Chromosome 3"/>
</dbReference>
<feature type="non-terminal residue" evidence="1">
    <location>
        <position position="1"/>
    </location>
</feature>
<reference evidence="1" key="1">
    <citation type="journal article" date="2011" name="Nat. Biotechnol.">
        <title>Genome sequencing and comparison of two nonhuman primate animal models, the cynomolgus and Chinese rhesus macaques.</title>
        <authorList>
            <person name="Yan G."/>
            <person name="Zhang G."/>
            <person name="Fang X."/>
            <person name="Zhang Y."/>
            <person name="Li C."/>
            <person name="Ling F."/>
            <person name="Cooper D.N."/>
            <person name="Li Q."/>
            <person name="Li Y."/>
            <person name="van Gool A.J."/>
            <person name="Du H."/>
            <person name="Chen J."/>
            <person name="Chen R."/>
            <person name="Zhang P."/>
            <person name="Huang Z."/>
            <person name="Thompson J.R."/>
            <person name="Meng Y."/>
            <person name="Bai Y."/>
            <person name="Wang J."/>
            <person name="Zhuo M."/>
            <person name="Wang T."/>
            <person name="Huang Y."/>
            <person name="Wei L."/>
            <person name="Li J."/>
            <person name="Wang Z."/>
            <person name="Hu H."/>
            <person name="Yang P."/>
            <person name="Le L."/>
            <person name="Stenson P.D."/>
            <person name="Li B."/>
            <person name="Liu X."/>
            <person name="Ball E.V."/>
            <person name="An N."/>
            <person name="Huang Q."/>
            <person name="Zhang Y."/>
            <person name="Fan W."/>
            <person name="Zhang X."/>
            <person name="Li Y."/>
            <person name="Wang W."/>
            <person name="Katze M.G."/>
            <person name="Su B."/>
            <person name="Nielsen R."/>
            <person name="Yang H."/>
            <person name="Wang J."/>
            <person name="Wang X."/>
            <person name="Wang J."/>
        </authorList>
    </citation>
    <scope>NUCLEOTIDE SEQUENCE [LARGE SCALE GENOMIC DNA]</scope>
    <source>
        <strain evidence="1">CR-5</strain>
    </source>
</reference>
<organism evidence="1">
    <name type="scientific">Macaca mulatta</name>
    <name type="common">Rhesus macaque</name>
    <dbReference type="NCBI Taxonomy" id="9544"/>
    <lineage>
        <taxon>Eukaryota</taxon>
        <taxon>Metazoa</taxon>
        <taxon>Chordata</taxon>
        <taxon>Craniata</taxon>
        <taxon>Vertebrata</taxon>
        <taxon>Euteleostomi</taxon>
        <taxon>Mammalia</taxon>
        <taxon>Eutheria</taxon>
        <taxon>Euarchontoglires</taxon>
        <taxon>Primates</taxon>
        <taxon>Haplorrhini</taxon>
        <taxon>Catarrhini</taxon>
        <taxon>Cercopithecidae</taxon>
        <taxon>Cercopithecinae</taxon>
        <taxon>Macaca</taxon>
    </lineage>
</organism>
<gene>
    <name evidence="1" type="ORF">EGK_14370</name>
</gene>
<evidence type="ECO:0000313" key="1">
    <source>
        <dbReference type="EMBL" id="EHH17886.1"/>
    </source>
</evidence>
<sequence>FLRRSFTLVAQAEVQRRDLSSLQP</sequence>
<protein>
    <submittedName>
        <fullName evidence="1">Uncharacterized protein</fullName>
    </submittedName>
</protein>
<dbReference type="EMBL" id="CM001255">
    <property type="protein sequence ID" value="EHH17886.1"/>
    <property type="molecule type" value="Genomic_DNA"/>
</dbReference>
<accession>G7MNI8</accession>
<dbReference type="AlphaFoldDB" id="G7MNI8"/>
<feature type="non-terminal residue" evidence="1">
    <location>
        <position position="24"/>
    </location>
</feature>